<reference evidence="2 3" key="1">
    <citation type="submission" date="2024-04" db="EMBL/GenBank/DDBJ databases">
        <authorList>
            <person name="Waldvogel A.-M."/>
            <person name="Schoenle A."/>
        </authorList>
    </citation>
    <scope>NUCLEOTIDE SEQUENCE [LARGE SCALE GENOMIC DNA]</scope>
</reference>
<feature type="region of interest" description="Disordered" evidence="1">
    <location>
        <begin position="1"/>
        <end position="120"/>
    </location>
</feature>
<feature type="region of interest" description="Disordered" evidence="1">
    <location>
        <begin position="592"/>
        <end position="664"/>
    </location>
</feature>
<feature type="compositionally biased region" description="Acidic residues" evidence="1">
    <location>
        <begin position="349"/>
        <end position="366"/>
    </location>
</feature>
<evidence type="ECO:0000313" key="3">
    <source>
        <dbReference type="Proteomes" id="UP001497482"/>
    </source>
</evidence>
<dbReference type="InterPro" id="IPR029352">
    <property type="entry name" value="PCARE"/>
</dbReference>
<keyword evidence="3" id="KW-1185">Reference proteome</keyword>
<dbReference type="Proteomes" id="UP001497482">
    <property type="component" value="Chromosome 17"/>
</dbReference>
<sequence>MGCSPSKGKLFSKPGNGSTLETAPLEEAPLDFVNAGPEERKSVEGSVSPPTDNEPAPNPDRHIIDTTNNDKGNEMETAPETSNEPQETDAVKGTQRKPKMKKKQRSNGQLRKSSPAKVDFPPHMVRAHQAAYAYLNPNISKFETLLELLDQAAHTQHSLQPMMAALVLRFEEINQALEEMAEEGELMLKEHGDYMSLSSGMMGPPVISPLKSGDDTGPSPDLLQQLLRHSLQKMRIVGGSFQTVGDSTLEDTVEYFASLSKVLVRKIMVKHDLEQRIATVLAKVEAAAVRKGNPEDSALHSEDSGIGGENDSVTGSDRQRRHRGSAGSSSNASSGNVCAVLPSNRTNEYNEEDEDLDEDLDEDDEDMPVRKRSNSSPPDPSQPLLNMLKMQKKAHRPQTALNGLAQSSDKRRPFTDHQSNLDIAGFRRHSVTGPGSNQRVCKTNPAFAFQRPKPPPSVKKLINNFSNLPANRRTSKSQTWTDSQEDPDEDNLPPPPPEVLMDNSFHIIESMAGNENLAQNSAKALNRRQGLSQRMKTTVELLPNRASIKTKGFDLANVGPQQERHQKEAGLDPDSSLYQQARAIIHIRSAAGPLQPPVRGDSLEGEAPFSPPVTAPPVSRVRLPPVGHRHPSPPARPQSSSSRPGSPRSIARATDNPVEQIVPSVSFKDARSVFCKNEPQRPSWTSCGASVLPKPWGESSRGRAASRSTDSPRRVQSDHRPPITIRNGGGRYDHSVPAAGH</sequence>
<feature type="region of interest" description="Disordered" evidence="1">
    <location>
        <begin position="677"/>
        <end position="741"/>
    </location>
</feature>
<name>A0AAV2K5S1_KNICA</name>
<feature type="compositionally biased region" description="Low complexity" evidence="1">
    <location>
        <begin position="325"/>
        <end position="336"/>
    </location>
</feature>
<proteinExistence type="predicted"/>
<feature type="compositionally biased region" description="Low complexity" evidence="1">
    <location>
        <begin position="637"/>
        <end position="653"/>
    </location>
</feature>
<evidence type="ECO:0008006" key="4">
    <source>
        <dbReference type="Google" id="ProtNLM"/>
    </source>
</evidence>
<accession>A0AAV2K5S1</accession>
<feature type="compositionally biased region" description="Basic and acidic residues" evidence="1">
    <location>
        <begin position="710"/>
        <end position="721"/>
    </location>
</feature>
<dbReference type="PANTHER" id="PTHR22017">
    <property type="entry name" value="PHOTORECEPTOR CILIUM ACTIN REGULATOR"/>
    <property type="match status" value="1"/>
</dbReference>
<dbReference type="Pfam" id="PF15449">
    <property type="entry name" value="Retinal"/>
    <property type="match status" value="2"/>
</dbReference>
<feature type="compositionally biased region" description="Basic and acidic residues" evidence="1">
    <location>
        <begin position="292"/>
        <end position="303"/>
    </location>
</feature>
<evidence type="ECO:0000313" key="2">
    <source>
        <dbReference type="EMBL" id="CAL1585286.1"/>
    </source>
</evidence>
<organism evidence="2 3">
    <name type="scientific">Knipowitschia caucasica</name>
    <name type="common">Caucasian dwarf goby</name>
    <name type="synonym">Pomatoschistus caucasicus</name>
    <dbReference type="NCBI Taxonomy" id="637954"/>
    <lineage>
        <taxon>Eukaryota</taxon>
        <taxon>Metazoa</taxon>
        <taxon>Chordata</taxon>
        <taxon>Craniata</taxon>
        <taxon>Vertebrata</taxon>
        <taxon>Euteleostomi</taxon>
        <taxon>Actinopterygii</taxon>
        <taxon>Neopterygii</taxon>
        <taxon>Teleostei</taxon>
        <taxon>Neoteleostei</taxon>
        <taxon>Acanthomorphata</taxon>
        <taxon>Gobiaria</taxon>
        <taxon>Gobiiformes</taxon>
        <taxon>Gobioidei</taxon>
        <taxon>Gobiidae</taxon>
        <taxon>Gobiinae</taxon>
        <taxon>Knipowitschia</taxon>
    </lineage>
</organism>
<gene>
    <name evidence="2" type="ORF">KC01_LOCUS15519</name>
</gene>
<feature type="region of interest" description="Disordered" evidence="1">
    <location>
        <begin position="289"/>
        <end position="384"/>
    </location>
</feature>
<protein>
    <recommendedName>
        <fullName evidence="4">Photoreceptor cilium actin regulator</fullName>
    </recommendedName>
</protein>
<feature type="region of interest" description="Disordered" evidence="1">
    <location>
        <begin position="448"/>
        <end position="498"/>
    </location>
</feature>
<feature type="compositionally biased region" description="Basic residues" evidence="1">
    <location>
        <begin position="94"/>
        <end position="105"/>
    </location>
</feature>
<dbReference type="AlphaFoldDB" id="A0AAV2K5S1"/>
<dbReference type="PANTHER" id="PTHR22017:SF3">
    <property type="entry name" value="PHOTORECEPTOR CILIUM ACTIN REGULATOR 2"/>
    <property type="match status" value="1"/>
</dbReference>
<dbReference type="EMBL" id="OZ035839">
    <property type="protein sequence ID" value="CAL1585286.1"/>
    <property type="molecule type" value="Genomic_DNA"/>
</dbReference>
<evidence type="ECO:0000256" key="1">
    <source>
        <dbReference type="SAM" id="MobiDB-lite"/>
    </source>
</evidence>